<reference evidence="1" key="1">
    <citation type="submission" date="2020-03" db="EMBL/GenBank/DDBJ databases">
        <title>The deep terrestrial virosphere.</title>
        <authorList>
            <person name="Holmfeldt K."/>
            <person name="Nilsson E."/>
            <person name="Simone D."/>
            <person name="Lopez-Fernandez M."/>
            <person name="Wu X."/>
            <person name="de Brujin I."/>
            <person name="Lundin D."/>
            <person name="Andersson A."/>
            <person name="Bertilsson S."/>
            <person name="Dopson M."/>
        </authorList>
    </citation>
    <scope>NUCLEOTIDE SEQUENCE</scope>
    <source>
        <strain evidence="1">TM448B01923</strain>
    </source>
</reference>
<name>A0A6M3XRB2_9ZZZZ</name>
<evidence type="ECO:0000313" key="1">
    <source>
        <dbReference type="EMBL" id="QJI00330.1"/>
    </source>
</evidence>
<accession>A0A6M3XRB2</accession>
<dbReference type="AlphaFoldDB" id="A0A6M3XRB2"/>
<protein>
    <submittedName>
        <fullName evidence="1">Uncharacterized protein</fullName>
    </submittedName>
</protein>
<proteinExistence type="predicted"/>
<gene>
    <name evidence="1" type="ORF">TM448B01923_0018</name>
</gene>
<sequence length="69" mass="7887">MDTCQNAFNQRACYAAPTLDVEVLEPKRHAQAKYRLCHHHLGLLLKRVLGKNSVVKVTYIGEVFEEDFA</sequence>
<organism evidence="1">
    <name type="scientific">viral metagenome</name>
    <dbReference type="NCBI Taxonomy" id="1070528"/>
    <lineage>
        <taxon>unclassified sequences</taxon>
        <taxon>metagenomes</taxon>
        <taxon>organismal metagenomes</taxon>
    </lineage>
</organism>
<dbReference type="EMBL" id="MT144843">
    <property type="protein sequence ID" value="QJI00330.1"/>
    <property type="molecule type" value="Genomic_DNA"/>
</dbReference>